<dbReference type="OrthoDB" id="9804774at2"/>
<dbReference type="SMART" id="SM00822">
    <property type="entry name" value="PKS_KR"/>
    <property type="match status" value="1"/>
</dbReference>
<dbReference type="NCBIfam" id="NF006110">
    <property type="entry name" value="PRK08261.1"/>
    <property type="match status" value="1"/>
</dbReference>
<evidence type="ECO:0000313" key="3">
    <source>
        <dbReference type="EMBL" id="TDU32065.1"/>
    </source>
</evidence>
<name>A0A4S3K873_9GAMM</name>
<dbReference type="AlphaFoldDB" id="A0A4S3K873"/>
<reference evidence="3 4" key="1">
    <citation type="submission" date="2019-03" db="EMBL/GenBank/DDBJ databases">
        <title>Genomic Encyclopedia of Type Strains, Phase IV (KMG-IV): sequencing the most valuable type-strain genomes for metagenomic binning, comparative biology and taxonomic classification.</title>
        <authorList>
            <person name="Goeker M."/>
        </authorList>
    </citation>
    <scope>NUCLEOTIDE SEQUENCE [LARGE SCALE GENOMIC DNA]</scope>
    <source>
        <strain evidence="3 4">DSM 26377</strain>
    </source>
</reference>
<dbReference type="Proteomes" id="UP000295341">
    <property type="component" value="Unassembled WGS sequence"/>
</dbReference>
<proteinExistence type="inferred from homology"/>
<accession>A0A4S3K873</accession>
<dbReference type="PROSITE" id="PS00061">
    <property type="entry name" value="ADH_SHORT"/>
    <property type="match status" value="1"/>
</dbReference>
<dbReference type="EMBL" id="SOBT01000008">
    <property type="protein sequence ID" value="TDU32065.1"/>
    <property type="molecule type" value="Genomic_DNA"/>
</dbReference>
<dbReference type="InterPro" id="IPR036291">
    <property type="entry name" value="NAD(P)-bd_dom_sf"/>
</dbReference>
<feature type="domain" description="Ketoreductase" evidence="2">
    <location>
        <begin position="232"/>
        <end position="408"/>
    </location>
</feature>
<dbReference type="SUPFAM" id="SSF51735">
    <property type="entry name" value="NAD(P)-binding Rossmann-fold domains"/>
    <property type="match status" value="2"/>
</dbReference>
<evidence type="ECO:0000256" key="1">
    <source>
        <dbReference type="ARBA" id="ARBA00006484"/>
    </source>
</evidence>
<dbReference type="InterPro" id="IPR020904">
    <property type="entry name" value="Sc_DH/Rdtase_CS"/>
</dbReference>
<evidence type="ECO:0000259" key="2">
    <source>
        <dbReference type="SMART" id="SM00822"/>
    </source>
</evidence>
<comment type="caution">
    <text evidence="3">The sequence shown here is derived from an EMBL/GenBank/DDBJ whole genome shotgun (WGS) entry which is preliminary data.</text>
</comment>
<dbReference type="PANTHER" id="PTHR42760">
    <property type="entry name" value="SHORT-CHAIN DEHYDROGENASES/REDUCTASES FAMILY MEMBER"/>
    <property type="match status" value="1"/>
</dbReference>
<comment type="similarity">
    <text evidence="1">Belongs to the short-chain dehydrogenases/reductases (SDR) family.</text>
</comment>
<organism evidence="3 4">
    <name type="scientific">Panacagrimonas perspica</name>
    <dbReference type="NCBI Taxonomy" id="381431"/>
    <lineage>
        <taxon>Bacteria</taxon>
        <taxon>Pseudomonadati</taxon>
        <taxon>Pseudomonadota</taxon>
        <taxon>Gammaproteobacteria</taxon>
        <taxon>Nevskiales</taxon>
        <taxon>Nevskiaceae</taxon>
        <taxon>Panacagrimonas</taxon>
    </lineage>
</organism>
<keyword evidence="4" id="KW-1185">Reference proteome</keyword>
<dbReference type="PANTHER" id="PTHR42760:SF78">
    <property type="entry name" value="3-OXOACYL-[ACYL-CARRIER-PROTEIN] REDUCTASE [NADH]"/>
    <property type="match status" value="1"/>
</dbReference>
<dbReference type="FunFam" id="3.40.50.720:FF:000338">
    <property type="entry name" value="3-oxoacyl-ACP reductase FabG"/>
    <property type="match status" value="1"/>
</dbReference>
<dbReference type="RefSeq" id="WP_133880598.1">
    <property type="nucleotide sequence ID" value="NZ_MWIN01000004.1"/>
</dbReference>
<dbReference type="InterPro" id="IPR002347">
    <property type="entry name" value="SDR_fam"/>
</dbReference>
<dbReference type="Pfam" id="PF13561">
    <property type="entry name" value="adh_short_C2"/>
    <property type="match status" value="1"/>
</dbReference>
<dbReference type="Gene3D" id="3.40.50.720">
    <property type="entry name" value="NAD(P)-binding Rossmann-like Domain"/>
    <property type="match status" value="2"/>
</dbReference>
<sequence>MSDRFLEFSQTAFGKQLSGLLGLPSPPRLRRATGGYAEQPLAGRAVMVGTAPTATMANPIVGALGGTGAELFVAPDHGGLAPVKAAAHEQGLVLKGDSGEGFSPNALVFDASGIDSAGGLRTLYDFMQPRVSRLSAHGRVIVITRALGSDGSVGERTAAAALRGFVRSLGKEIGRKGSTVNLLVVAGGGETNLAGVLRFFLSEHSAFVTGQVLEVGASQLVAKAYSGQLAGKLALVTGAARGIGASIAQTLAREGAQVIGMDRPQEEGALGETMGRIGGRGLALDVTAKDAGDRILSECGPLDVIVHNAGVTRDKMLRNMAPHLWDMVLDINLGSIMRINERLAGDGFKPGARVVCISSIGGIAGNVGQTNYGATKAGIIGYVDALAPEFAKRGGAINAVAPGFIETQMTAAMPLMNREVGRRLNSLSQGGLPIDIAEAVTFFASSLSTGVNGQTLRVCGQSFIGA</sequence>
<dbReference type="GO" id="GO:0016616">
    <property type="term" value="F:oxidoreductase activity, acting on the CH-OH group of donors, NAD or NADP as acceptor"/>
    <property type="evidence" value="ECO:0007669"/>
    <property type="project" value="UniProtKB-ARBA"/>
</dbReference>
<evidence type="ECO:0000313" key="4">
    <source>
        <dbReference type="Proteomes" id="UP000295341"/>
    </source>
</evidence>
<dbReference type="PRINTS" id="PR00081">
    <property type="entry name" value="GDHRDH"/>
</dbReference>
<dbReference type="InterPro" id="IPR057326">
    <property type="entry name" value="KR_dom"/>
</dbReference>
<gene>
    <name evidence="3" type="ORF">DFR24_1453</name>
</gene>
<protein>
    <submittedName>
        <fullName evidence="3">3-oxoacyl-[acyl-carrier protein] reductase</fullName>
    </submittedName>
</protein>
<dbReference type="PRINTS" id="PR00080">
    <property type="entry name" value="SDRFAMILY"/>
</dbReference>